<dbReference type="EMBL" id="CAMGYJ010000008">
    <property type="protein sequence ID" value="CAI0458858.1"/>
    <property type="molecule type" value="Genomic_DNA"/>
</dbReference>
<dbReference type="AlphaFoldDB" id="A0AAV0NKT0"/>
<organism evidence="2 3">
    <name type="scientific">Linum tenue</name>
    <dbReference type="NCBI Taxonomy" id="586396"/>
    <lineage>
        <taxon>Eukaryota</taxon>
        <taxon>Viridiplantae</taxon>
        <taxon>Streptophyta</taxon>
        <taxon>Embryophyta</taxon>
        <taxon>Tracheophyta</taxon>
        <taxon>Spermatophyta</taxon>
        <taxon>Magnoliopsida</taxon>
        <taxon>eudicotyledons</taxon>
        <taxon>Gunneridae</taxon>
        <taxon>Pentapetalae</taxon>
        <taxon>rosids</taxon>
        <taxon>fabids</taxon>
        <taxon>Malpighiales</taxon>
        <taxon>Linaceae</taxon>
        <taxon>Linum</taxon>
    </lineage>
</organism>
<evidence type="ECO:0000256" key="1">
    <source>
        <dbReference type="SAM" id="MobiDB-lite"/>
    </source>
</evidence>
<proteinExistence type="predicted"/>
<protein>
    <submittedName>
        <fullName evidence="2">Uncharacterized protein</fullName>
    </submittedName>
</protein>
<reference evidence="2" key="1">
    <citation type="submission" date="2022-08" db="EMBL/GenBank/DDBJ databases">
        <authorList>
            <person name="Gutierrez-Valencia J."/>
        </authorList>
    </citation>
    <scope>NUCLEOTIDE SEQUENCE</scope>
</reference>
<evidence type="ECO:0000313" key="3">
    <source>
        <dbReference type="Proteomes" id="UP001154282"/>
    </source>
</evidence>
<accession>A0AAV0NKT0</accession>
<keyword evidence="3" id="KW-1185">Reference proteome</keyword>
<feature type="region of interest" description="Disordered" evidence="1">
    <location>
        <begin position="39"/>
        <end position="98"/>
    </location>
</feature>
<comment type="caution">
    <text evidence="2">The sequence shown here is derived from an EMBL/GenBank/DDBJ whole genome shotgun (WGS) entry which is preliminary data.</text>
</comment>
<feature type="compositionally biased region" description="Low complexity" evidence="1">
    <location>
        <begin position="59"/>
        <end position="79"/>
    </location>
</feature>
<evidence type="ECO:0000313" key="2">
    <source>
        <dbReference type="EMBL" id="CAI0458858.1"/>
    </source>
</evidence>
<gene>
    <name evidence="2" type="ORF">LITE_LOCUS33730</name>
</gene>
<sequence length="151" mass="16445">MDTQSRTFNISTQKNQNHVCNDLSMERSSVSSWSGIASTRQPCLPPHRRRSIAIAGPCSPSSAATSSRSAPTAARALSADQSEFERRHLPSTTRNLELGRHQVSSASGRVGLVAISSSSLAAIKFPLPQLDLLPLFEIRTQIEIVDVEEEF</sequence>
<dbReference type="Proteomes" id="UP001154282">
    <property type="component" value="Unassembled WGS sequence"/>
</dbReference>
<name>A0AAV0NKT0_9ROSI</name>